<accession>A0A8S2E3R5</accession>
<organism evidence="1 3">
    <name type="scientific">Didymodactylos carnosus</name>
    <dbReference type="NCBI Taxonomy" id="1234261"/>
    <lineage>
        <taxon>Eukaryota</taxon>
        <taxon>Metazoa</taxon>
        <taxon>Spiralia</taxon>
        <taxon>Gnathifera</taxon>
        <taxon>Rotifera</taxon>
        <taxon>Eurotatoria</taxon>
        <taxon>Bdelloidea</taxon>
        <taxon>Philodinida</taxon>
        <taxon>Philodinidae</taxon>
        <taxon>Didymodactylos</taxon>
    </lineage>
</organism>
<sequence>MVRLSDLPETVYPSQSYLLAATDHSLYSSLQGTMESSVDPWLNINGGGGGHYNPYSYDHAALAGYPYGPG</sequence>
<protein>
    <submittedName>
        <fullName evidence="1">Uncharacterized protein</fullName>
    </submittedName>
</protein>
<reference evidence="1" key="1">
    <citation type="submission" date="2021-02" db="EMBL/GenBank/DDBJ databases">
        <authorList>
            <person name="Nowell W R."/>
        </authorList>
    </citation>
    <scope>NUCLEOTIDE SEQUENCE</scope>
</reference>
<dbReference type="Proteomes" id="UP000677228">
    <property type="component" value="Unassembled WGS sequence"/>
</dbReference>
<name>A0A8S2E3R5_9BILA</name>
<evidence type="ECO:0000313" key="3">
    <source>
        <dbReference type="Proteomes" id="UP000677228"/>
    </source>
</evidence>
<dbReference type="EMBL" id="CAJOBA010009033">
    <property type="protein sequence ID" value="CAF3842186.1"/>
    <property type="molecule type" value="Genomic_DNA"/>
</dbReference>
<evidence type="ECO:0000313" key="1">
    <source>
        <dbReference type="EMBL" id="CAF1078794.1"/>
    </source>
</evidence>
<dbReference type="Proteomes" id="UP000682733">
    <property type="component" value="Unassembled WGS sequence"/>
</dbReference>
<dbReference type="AlphaFoldDB" id="A0A8S2E3R5"/>
<evidence type="ECO:0000313" key="2">
    <source>
        <dbReference type="EMBL" id="CAF3842186.1"/>
    </source>
</evidence>
<dbReference type="EMBL" id="CAJNOK010009016">
    <property type="protein sequence ID" value="CAF1078794.1"/>
    <property type="molecule type" value="Genomic_DNA"/>
</dbReference>
<comment type="caution">
    <text evidence="1">The sequence shown here is derived from an EMBL/GenBank/DDBJ whole genome shotgun (WGS) entry which is preliminary data.</text>
</comment>
<gene>
    <name evidence="1" type="ORF">OVA965_LOCUS18259</name>
    <name evidence="2" type="ORF">TMI583_LOCUS18272</name>
</gene>
<proteinExistence type="predicted"/>